<reference evidence="1 2" key="1">
    <citation type="submission" date="2015-11" db="EMBL/GenBank/DDBJ databases">
        <title>Genomic analysis of 38 Legionella species identifies large and diverse effector repertoires.</title>
        <authorList>
            <person name="Burstein D."/>
            <person name="Amaro F."/>
            <person name="Zusman T."/>
            <person name="Lifshitz Z."/>
            <person name="Cohen O."/>
            <person name="Gilbert J.A."/>
            <person name="Pupko T."/>
            <person name="Shuman H.A."/>
            <person name="Segal G."/>
        </authorList>
    </citation>
    <scope>NUCLEOTIDE SEQUENCE [LARGE SCALE GENOMIC DNA]</scope>
    <source>
        <strain evidence="1 2">ATCC 49751</strain>
    </source>
</reference>
<dbReference type="RefSeq" id="WP_028373687.1">
    <property type="nucleotide sequence ID" value="NZ_CAAAJD010000023.1"/>
</dbReference>
<dbReference type="Proteomes" id="UP000054869">
    <property type="component" value="Unassembled WGS sequence"/>
</dbReference>
<evidence type="ECO:0000313" key="2">
    <source>
        <dbReference type="Proteomes" id="UP000054869"/>
    </source>
</evidence>
<evidence type="ECO:0000313" key="1">
    <source>
        <dbReference type="EMBL" id="KTD20259.1"/>
    </source>
</evidence>
<sequence length="137" mass="16175">MTKVTFLSNFKQKVHTLEHQAGTLVNMEDITHLKLINTQLQREIDKYKQLINGCLNLLWEKKDEYNRLLVDCLNSSPLNPNQYQKIAKKFNQLDCDIEALNIFIKHENPQETFELYDIKLKTINDRINALEKKTKQA</sequence>
<proteinExistence type="predicted"/>
<dbReference type="PATRIC" id="fig|45067.4.peg.1999"/>
<comment type="caution">
    <text evidence="1">The sequence shown here is derived from an EMBL/GenBank/DDBJ whole genome shotgun (WGS) entry which is preliminary data.</text>
</comment>
<gene>
    <name evidence="1" type="ORF">Llan_1910</name>
</gene>
<name>A0A0W0VJI5_9GAMM</name>
<organism evidence="1 2">
    <name type="scientific">Legionella lansingensis</name>
    <dbReference type="NCBI Taxonomy" id="45067"/>
    <lineage>
        <taxon>Bacteria</taxon>
        <taxon>Pseudomonadati</taxon>
        <taxon>Pseudomonadota</taxon>
        <taxon>Gammaproteobacteria</taxon>
        <taxon>Legionellales</taxon>
        <taxon>Legionellaceae</taxon>
        <taxon>Legionella</taxon>
    </lineage>
</organism>
<dbReference type="EMBL" id="LNYI01000042">
    <property type="protein sequence ID" value="KTD20259.1"/>
    <property type="molecule type" value="Genomic_DNA"/>
</dbReference>
<keyword evidence="2" id="KW-1185">Reference proteome</keyword>
<dbReference type="OrthoDB" id="5637843at2"/>
<protein>
    <recommendedName>
        <fullName evidence="3">Coiled-coil protein</fullName>
    </recommendedName>
</protein>
<accession>A0A0W0VJI5</accession>
<evidence type="ECO:0008006" key="3">
    <source>
        <dbReference type="Google" id="ProtNLM"/>
    </source>
</evidence>
<dbReference type="AlphaFoldDB" id="A0A0W0VJI5"/>